<dbReference type="PIRSF" id="PIRSF001434">
    <property type="entry name" value="CGS"/>
    <property type="match status" value="1"/>
</dbReference>
<comment type="cofactor">
    <cofactor evidence="1 3">
        <name>pyridoxal 5'-phosphate</name>
        <dbReference type="ChEBI" id="CHEBI:597326"/>
    </cofactor>
</comment>
<dbReference type="SUPFAM" id="SSF53383">
    <property type="entry name" value="PLP-dependent transferases"/>
    <property type="match status" value="1"/>
</dbReference>
<dbReference type="CDD" id="cd00614">
    <property type="entry name" value="CGS_like"/>
    <property type="match status" value="1"/>
</dbReference>
<dbReference type="PANTHER" id="PTHR11808">
    <property type="entry name" value="TRANS-SULFURATION ENZYME FAMILY MEMBER"/>
    <property type="match status" value="1"/>
</dbReference>
<evidence type="ECO:0000256" key="3">
    <source>
        <dbReference type="RuleBase" id="RU362118"/>
    </source>
</evidence>
<geneLocation type="plasmid" evidence="4 5">
    <name>pCC829_2</name>
</geneLocation>
<keyword evidence="2 3" id="KW-0663">Pyridoxal phosphate</keyword>
<dbReference type="InterPro" id="IPR015424">
    <property type="entry name" value="PyrdxlP-dep_Trfase"/>
</dbReference>
<dbReference type="PROSITE" id="PS00868">
    <property type="entry name" value="CYS_MET_METAB_PP"/>
    <property type="match status" value="1"/>
</dbReference>
<keyword evidence="4" id="KW-0614">Plasmid</keyword>
<comment type="similarity">
    <text evidence="3">Belongs to the trans-sulfuration enzymes family.</text>
</comment>
<proteinExistence type="inferred from homology"/>
<dbReference type="GO" id="GO:0008483">
    <property type="term" value="F:transaminase activity"/>
    <property type="evidence" value="ECO:0007669"/>
    <property type="project" value="UniProtKB-KW"/>
</dbReference>
<organism evidence="4 5">
    <name type="scientific">Bradyrhizobium barranii</name>
    <dbReference type="NCBI Taxonomy" id="2992140"/>
    <lineage>
        <taxon>Bacteria</taxon>
        <taxon>Pseudomonadati</taxon>
        <taxon>Pseudomonadota</taxon>
        <taxon>Alphaproteobacteria</taxon>
        <taxon>Hyphomicrobiales</taxon>
        <taxon>Nitrobacteraceae</taxon>
        <taxon>Bradyrhizobium</taxon>
    </lineage>
</organism>
<sequence length="351" mass="37539">MTASKREAGDEPEHGFSTRAVSHPVYTTSTYVFGSVAELDAAAALGGKLYAREFNPTTALLESRLASLEGAENAVVLASGMAAFGALVLSLLSQDDEIIVHRTLYSNTTTMTEQGLPRFGIKTVAVDLSDPTNLDGVFTSRTKAVYFETPINPTGDVLDIAAIASRAHQAGLLVFVDRTFASPALQRPLQCGADIVLHSLTKYVSGHGDLLGGALLGRMELIEKIRDRGLRYITGAVLSPMASSLILRGIKTLPLRMERHGSNALAIARMLDGHAAVKWVNYPFLPSHPRHAIAKRQMSGGSGMLSFGLRGGFEAARQFLDNLKLITLAVSLGDAETLVMHPASLALQLLF</sequence>
<dbReference type="InterPro" id="IPR000277">
    <property type="entry name" value="Cys/Met-Metab_PyrdxlP-dep_enz"/>
</dbReference>
<dbReference type="InterPro" id="IPR015421">
    <property type="entry name" value="PyrdxlP-dep_Trfase_major"/>
</dbReference>
<dbReference type="Pfam" id="PF01053">
    <property type="entry name" value="Cys_Met_Meta_PP"/>
    <property type="match status" value="1"/>
</dbReference>
<keyword evidence="4" id="KW-0032">Aminotransferase</keyword>
<evidence type="ECO:0000256" key="1">
    <source>
        <dbReference type="ARBA" id="ARBA00001933"/>
    </source>
</evidence>
<dbReference type="Proteomes" id="UP001430990">
    <property type="component" value="Plasmid pCC829_2"/>
</dbReference>
<accession>A0ABY3R2D5</accession>
<dbReference type="PANTHER" id="PTHR11808:SF80">
    <property type="entry name" value="CYSTATHIONINE GAMMA-LYASE"/>
    <property type="match status" value="1"/>
</dbReference>
<dbReference type="RefSeq" id="WP_231145869.1">
    <property type="nucleotide sequence ID" value="NZ_CP088102.1"/>
</dbReference>
<reference evidence="4" key="1">
    <citation type="submission" date="2021-11" db="EMBL/GenBank/DDBJ databases">
        <title>Australian commercial rhizobial inoculants.</title>
        <authorList>
            <person name="Kohlmeier M.G."/>
            <person name="O'Hara G.W."/>
            <person name="Colombi E."/>
            <person name="Ramsay J.P."/>
            <person name="Terpolilli J."/>
        </authorList>
    </citation>
    <scope>NUCLEOTIDE SEQUENCE</scope>
    <source>
        <strain evidence="4">CC829</strain>
        <plasmid evidence="4">pCC829_2</plasmid>
    </source>
</reference>
<keyword evidence="4" id="KW-0808">Transferase</keyword>
<keyword evidence="5" id="KW-1185">Reference proteome</keyword>
<dbReference type="Gene3D" id="3.40.640.10">
    <property type="entry name" value="Type I PLP-dependent aspartate aminotransferase-like (Major domain)"/>
    <property type="match status" value="1"/>
</dbReference>
<dbReference type="InterPro" id="IPR054542">
    <property type="entry name" value="Cys_met_metab_PP"/>
</dbReference>
<dbReference type="EMBL" id="CP088102">
    <property type="protein sequence ID" value="UFW92051.1"/>
    <property type="molecule type" value="Genomic_DNA"/>
</dbReference>
<protein>
    <submittedName>
        <fullName evidence="4">Aminotransferase class I/II-fold pyridoxal phosphate-dependent enzyme</fullName>
    </submittedName>
</protein>
<evidence type="ECO:0000313" key="5">
    <source>
        <dbReference type="Proteomes" id="UP001430990"/>
    </source>
</evidence>
<gene>
    <name evidence="4" type="ORF">BjapCC829_48155</name>
</gene>
<evidence type="ECO:0000256" key="2">
    <source>
        <dbReference type="ARBA" id="ARBA00022898"/>
    </source>
</evidence>
<evidence type="ECO:0000313" key="4">
    <source>
        <dbReference type="EMBL" id="UFW92051.1"/>
    </source>
</evidence>
<name>A0ABY3R2D5_9BRAD</name>
<dbReference type="InterPro" id="IPR015422">
    <property type="entry name" value="PyrdxlP-dep_Trfase_small"/>
</dbReference>
<dbReference type="Gene3D" id="3.90.1150.10">
    <property type="entry name" value="Aspartate Aminotransferase, domain 1"/>
    <property type="match status" value="1"/>
</dbReference>